<dbReference type="EC" id="1.1.1.37" evidence="2"/>
<sequence length="321" mass="37015">GQTQDRPHRCRTDRRHPRPPRGDQGAGRHHPLRHRRGHAPGQVARHRPVRPLRALRREPQGRELLRRHRGRGCLHRHGGRPPQAGHEPRRPPRHQPQGHEVRGRRHRRPRSQCLRHLHHQPARRDGLGAAGILGPAAPHGLRHGGRARQRPLPPLPGGGVRRLHEGCHRLRAGRPRRHDGPALPLLDRRGHPPPGPRQDGLDHPGEARRHRPAHPRRRSGDRGPPQDRLRLLRPRAIRDRDGRSLPQGPEARPALRRPCLGRLRPRRHVCGRPHCNRRRRHREGRGDPARRRGAGHVPEVRGRRARPRHRLQGYRRLARGL</sequence>
<feature type="compositionally biased region" description="Basic residues" evidence="1">
    <location>
        <begin position="27"/>
        <end position="54"/>
    </location>
</feature>
<feature type="compositionally biased region" description="Basic residues" evidence="1">
    <location>
        <begin position="102"/>
        <end position="121"/>
    </location>
</feature>
<feature type="compositionally biased region" description="Basic residues" evidence="1">
    <location>
        <begin position="8"/>
        <end position="19"/>
    </location>
</feature>
<organism evidence="2">
    <name type="scientific">uncultured Rubellimicrobium sp</name>
    <dbReference type="NCBI Taxonomy" id="543078"/>
    <lineage>
        <taxon>Bacteria</taxon>
        <taxon>Pseudomonadati</taxon>
        <taxon>Pseudomonadota</taxon>
        <taxon>Alphaproteobacteria</taxon>
        <taxon>Rhodobacterales</taxon>
        <taxon>Roseobacteraceae</taxon>
        <taxon>Rubellimicrobium</taxon>
        <taxon>environmental samples</taxon>
    </lineage>
</organism>
<keyword evidence="2" id="KW-0560">Oxidoreductase</keyword>
<feature type="non-terminal residue" evidence="2">
    <location>
        <position position="321"/>
    </location>
</feature>
<feature type="region of interest" description="Disordered" evidence="1">
    <location>
        <begin position="1"/>
        <end position="307"/>
    </location>
</feature>
<protein>
    <submittedName>
        <fullName evidence="2">Malate dehydrogenase</fullName>
        <ecNumber evidence="2">1.1.1.37</ecNumber>
    </submittedName>
</protein>
<feature type="compositionally biased region" description="Basic and acidic residues" evidence="1">
    <location>
        <begin position="218"/>
        <end position="243"/>
    </location>
</feature>
<feature type="compositionally biased region" description="Basic residues" evidence="1">
    <location>
        <begin position="65"/>
        <end position="79"/>
    </location>
</feature>
<feature type="compositionally biased region" description="Basic and acidic residues" evidence="1">
    <location>
        <begin position="55"/>
        <end position="64"/>
    </location>
</feature>
<proteinExistence type="predicted"/>
<evidence type="ECO:0000256" key="1">
    <source>
        <dbReference type="SAM" id="MobiDB-lite"/>
    </source>
</evidence>
<feature type="compositionally biased region" description="Low complexity" evidence="1">
    <location>
        <begin position="130"/>
        <end position="139"/>
    </location>
</feature>
<gene>
    <name evidence="2" type="ORF">AVDCRST_MAG15-1954</name>
</gene>
<dbReference type="AlphaFoldDB" id="A0A6J4PIH2"/>
<accession>A0A6J4PIH2</accession>
<reference evidence="2" key="1">
    <citation type="submission" date="2020-02" db="EMBL/GenBank/DDBJ databases">
        <authorList>
            <person name="Meier V. D."/>
        </authorList>
    </citation>
    <scope>NUCLEOTIDE SEQUENCE</scope>
    <source>
        <strain evidence="2">AVDCRST_MAG15</strain>
    </source>
</reference>
<feature type="compositionally biased region" description="Basic residues" evidence="1">
    <location>
        <begin position="208"/>
        <end position="217"/>
    </location>
</feature>
<feature type="compositionally biased region" description="Basic residues" evidence="1">
    <location>
        <begin position="263"/>
        <end position="283"/>
    </location>
</feature>
<feature type="compositionally biased region" description="Basic residues" evidence="1">
    <location>
        <begin position="140"/>
        <end position="149"/>
    </location>
</feature>
<dbReference type="EMBL" id="CADCUU010000280">
    <property type="protein sequence ID" value="CAA9417199.1"/>
    <property type="molecule type" value="Genomic_DNA"/>
</dbReference>
<name>A0A6J4PIH2_9RHOB</name>
<dbReference type="GO" id="GO:0030060">
    <property type="term" value="F:L-malate dehydrogenase (NAD+) activity"/>
    <property type="evidence" value="ECO:0007669"/>
    <property type="project" value="UniProtKB-EC"/>
</dbReference>
<evidence type="ECO:0000313" key="2">
    <source>
        <dbReference type="EMBL" id="CAA9417199.1"/>
    </source>
</evidence>
<feature type="non-terminal residue" evidence="2">
    <location>
        <position position="1"/>
    </location>
</feature>